<dbReference type="EMBL" id="LIUT01000001">
    <property type="protein sequence ID" value="KOR90134.1"/>
    <property type="molecule type" value="Genomic_DNA"/>
</dbReference>
<comment type="similarity">
    <text evidence="1">Belongs to the peptidase S51 family.</text>
</comment>
<evidence type="ECO:0000256" key="4">
    <source>
        <dbReference type="ARBA" id="ARBA00022825"/>
    </source>
</evidence>
<dbReference type="GO" id="GO:0008236">
    <property type="term" value="F:serine-type peptidase activity"/>
    <property type="evidence" value="ECO:0007669"/>
    <property type="project" value="UniProtKB-KW"/>
</dbReference>
<keyword evidence="2" id="KW-0645">Protease</keyword>
<dbReference type="InterPro" id="IPR029062">
    <property type="entry name" value="Class_I_gatase-like"/>
</dbReference>
<name>A0A0M1P7W9_9BACL</name>
<dbReference type="Pfam" id="PF03575">
    <property type="entry name" value="Peptidase_S51"/>
    <property type="match status" value="1"/>
</dbReference>
<dbReference type="PATRIC" id="fig|1705565.3.peg.4830"/>
<dbReference type="AlphaFoldDB" id="A0A0M1P7W9"/>
<gene>
    <name evidence="5" type="ORF">AM231_13965</name>
</gene>
<organism evidence="5 6">
    <name type="scientific">Paenibacillus solani</name>
    <dbReference type="NCBI Taxonomy" id="1705565"/>
    <lineage>
        <taxon>Bacteria</taxon>
        <taxon>Bacillati</taxon>
        <taxon>Bacillota</taxon>
        <taxon>Bacilli</taxon>
        <taxon>Bacillales</taxon>
        <taxon>Paenibacillaceae</taxon>
        <taxon>Paenibacillus</taxon>
    </lineage>
</organism>
<dbReference type="SUPFAM" id="SSF52317">
    <property type="entry name" value="Class I glutamine amidotransferase-like"/>
    <property type="match status" value="1"/>
</dbReference>
<evidence type="ECO:0000313" key="5">
    <source>
        <dbReference type="EMBL" id="KOR90134.1"/>
    </source>
</evidence>
<dbReference type="InterPro" id="IPR005320">
    <property type="entry name" value="Peptidase_S51"/>
</dbReference>
<dbReference type="Gene3D" id="3.40.50.880">
    <property type="match status" value="1"/>
</dbReference>
<dbReference type="PANTHER" id="PTHR36175:SF1">
    <property type="entry name" value="CYANOPHYCINASE"/>
    <property type="match status" value="1"/>
</dbReference>
<sequence length="230" mass="25772">MKDRYLYLLGGHSFQKESNRQFIEHAGGSNARIALCIMNRPGWEEYVPLFQQLWEDAGARNVQVIVPDQDGNLDMVQAERVLSQATGIFIGGGDTELYHQYYATGRFKELLIDCYMKGVPIAGNSAGALILPEVCLISPQDNVQGKLLFKQGVGLLTKILISVHYTEWGDQPNLLEGMRTKEIKHGIGIDEQACAVFRNEQLAFSLGEAVHSITFKDFVLDEYMIERVTS</sequence>
<keyword evidence="6" id="KW-1185">Reference proteome</keyword>
<comment type="caution">
    <text evidence="5">The sequence shown here is derived from an EMBL/GenBank/DDBJ whole genome shotgun (WGS) entry which is preliminary data.</text>
</comment>
<evidence type="ECO:0000256" key="1">
    <source>
        <dbReference type="ARBA" id="ARBA00006534"/>
    </source>
</evidence>
<keyword evidence="4" id="KW-0720">Serine protease</keyword>
<keyword evidence="3" id="KW-0378">Hydrolase</keyword>
<dbReference type="Proteomes" id="UP000036932">
    <property type="component" value="Unassembled WGS sequence"/>
</dbReference>
<accession>A0A0M1P7W9</accession>
<proteinExistence type="inferred from homology"/>
<dbReference type="GO" id="GO:0006508">
    <property type="term" value="P:proteolysis"/>
    <property type="evidence" value="ECO:0007669"/>
    <property type="project" value="UniProtKB-KW"/>
</dbReference>
<dbReference type="PANTHER" id="PTHR36175">
    <property type="entry name" value="CYANOPHYCINASE"/>
    <property type="match status" value="1"/>
</dbReference>
<dbReference type="RefSeq" id="WP_054403080.1">
    <property type="nucleotide sequence ID" value="NZ_LIUT01000001.1"/>
</dbReference>
<protein>
    <submittedName>
        <fullName evidence="5">Peptidase S51</fullName>
    </submittedName>
</protein>
<evidence type="ECO:0000313" key="6">
    <source>
        <dbReference type="Proteomes" id="UP000036932"/>
    </source>
</evidence>
<evidence type="ECO:0000256" key="3">
    <source>
        <dbReference type="ARBA" id="ARBA00022801"/>
    </source>
</evidence>
<evidence type="ECO:0000256" key="2">
    <source>
        <dbReference type="ARBA" id="ARBA00022670"/>
    </source>
</evidence>
<reference evidence="6" key="1">
    <citation type="submission" date="2015-08" db="EMBL/GenBank/DDBJ databases">
        <title>Genome sequencing project for genomic taxonomy and phylogenomics of Bacillus-like bacteria.</title>
        <authorList>
            <person name="Liu B."/>
            <person name="Wang J."/>
            <person name="Zhu Y."/>
            <person name="Liu G."/>
            <person name="Chen Q."/>
            <person name="Chen Z."/>
            <person name="Lan J."/>
            <person name="Che J."/>
            <person name="Ge C."/>
            <person name="Shi H."/>
            <person name="Pan Z."/>
            <person name="Liu X."/>
        </authorList>
    </citation>
    <scope>NUCLEOTIDE SEQUENCE [LARGE SCALE GENOMIC DNA]</scope>
    <source>
        <strain evidence="6">FJAT-22460</strain>
    </source>
</reference>
<dbReference type="OrthoDB" id="65372at2"/>